<evidence type="ECO:0000256" key="9">
    <source>
        <dbReference type="SAM" id="SignalP"/>
    </source>
</evidence>
<gene>
    <name evidence="11" type="ORF">FKW77_000327</name>
</gene>
<evidence type="ECO:0000256" key="7">
    <source>
        <dbReference type="ARBA" id="ARBA00023295"/>
    </source>
</evidence>
<feature type="signal peptide" evidence="9">
    <location>
        <begin position="1"/>
        <end position="29"/>
    </location>
</feature>
<dbReference type="AlphaFoldDB" id="A0A517LJJ9"/>
<dbReference type="EMBL" id="CP042198">
    <property type="protein sequence ID" value="QDS75814.1"/>
    <property type="molecule type" value="Genomic_DNA"/>
</dbReference>
<accession>A0A517LJJ9</accession>
<dbReference type="Pfam" id="PF02015">
    <property type="entry name" value="Glyco_hydro_45"/>
    <property type="match status" value="1"/>
</dbReference>
<dbReference type="PANTHER" id="PTHR39730">
    <property type="entry name" value="ENDOGLUCANASE 1"/>
    <property type="match status" value="1"/>
</dbReference>
<keyword evidence="4" id="KW-0378">Hydrolase</keyword>
<dbReference type="Proteomes" id="UP000316270">
    <property type="component" value="Chromosome 14"/>
</dbReference>
<evidence type="ECO:0000313" key="12">
    <source>
        <dbReference type="Proteomes" id="UP000316270"/>
    </source>
</evidence>
<keyword evidence="6" id="KW-0119">Carbohydrate metabolism</keyword>
<reference evidence="11 12" key="1">
    <citation type="submission" date="2019-07" db="EMBL/GenBank/DDBJ databases">
        <title>Finished genome of Venturia effusa.</title>
        <authorList>
            <person name="Young C.A."/>
            <person name="Cox M.P."/>
            <person name="Ganley A.R.D."/>
            <person name="David W.J."/>
        </authorList>
    </citation>
    <scope>NUCLEOTIDE SEQUENCE [LARGE SCALE GENOMIC DNA]</scope>
    <source>
        <strain evidence="12">albino</strain>
    </source>
</reference>
<dbReference type="InterPro" id="IPR036908">
    <property type="entry name" value="RlpA-like_sf"/>
</dbReference>
<keyword evidence="9" id="KW-0732">Signal</keyword>
<dbReference type="OrthoDB" id="10035502at2759"/>
<evidence type="ECO:0000256" key="1">
    <source>
        <dbReference type="ARBA" id="ARBA00000966"/>
    </source>
</evidence>
<keyword evidence="12" id="KW-1185">Reference proteome</keyword>
<dbReference type="STRING" id="50376.A0A517LJJ9"/>
<dbReference type="InterPro" id="IPR000334">
    <property type="entry name" value="Glyco_hydro_45"/>
</dbReference>
<dbReference type="EC" id="3.2.1.4" evidence="3"/>
<feature type="domain" description="Glycosyl hydrolases family 45 active site" evidence="10">
    <location>
        <begin position="32"/>
        <end position="246"/>
    </location>
</feature>
<evidence type="ECO:0000256" key="6">
    <source>
        <dbReference type="ARBA" id="ARBA00023277"/>
    </source>
</evidence>
<dbReference type="GO" id="GO:0030245">
    <property type="term" value="P:cellulose catabolic process"/>
    <property type="evidence" value="ECO:0007669"/>
    <property type="project" value="UniProtKB-KW"/>
</dbReference>
<evidence type="ECO:0000256" key="3">
    <source>
        <dbReference type="ARBA" id="ARBA00012601"/>
    </source>
</evidence>
<dbReference type="InterPro" id="IPR052288">
    <property type="entry name" value="GH45_Enzymes"/>
</dbReference>
<evidence type="ECO:0000256" key="8">
    <source>
        <dbReference type="ARBA" id="ARBA00023326"/>
    </source>
</evidence>
<comment type="catalytic activity">
    <reaction evidence="1">
        <text>Endohydrolysis of (1-&gt;4)-beta-D-glucosidic linkages in cellulose, lichenin and cereal beta-D-glucans.</text>
        <dbReference type="EC" id="3.2.1.4"/>
    </reaction>
</comment>
<keyword evidence="5" id="KW-0136">Cellulose degradation</keyword>
<proteinExistence type="inferred from homology"/>
<dbReference type="SUPFAM" id="SSF50685">
    <property type="entry name" value="Barwin-like endoglucanases"/>
    <property type="match status" value="1"/>
</dbReference>
<evidence type="ECO:0000256" key="5">
    <source>
        <dbReference type="ARBA" id="ARBA00023001"/>
    </source>
</evidence>
<evidence type="ECO:0000256" key="2">
    <source>
        <dbReference type="ARBA" id="ARBA00007793"/>
    </source>
</evidence>
<name>A0A517LJJ9_9PEZI</name>
<evidence type="ECO:0000256" key="4">
    <source>
        <dbReference type="ARBA" id="ARBA00022801"/>
    </source>
</evidence>
<dbReference type="PANTHER" id="PTHR39730:SF1">
    <property type="entry name" value="ENDOGLUCANASE 1"/>
    <property type="match status" value="1"/>
</dbReference>
<dbReference type="Gene3D" id="2.40.40.10">
    <property type="entry name" value="RlpA-like domain"/>
    <property type="match status" value="1"/>
</dbReference>
<feature type="chain" id="PRO_5022026260" description="cellulase" evidence="9">
    <location>
        <begin position="30"/>
        <end position="248"/>
    </location>
</feature>
<comment type="similarity">
    <text evidence="2">Belongs to the glycosyl hydrolase 45 (cellulase K) family.</text>
</comment>
<dbReference type="GO" id="GO:0008810">
    <property type="term" value="F:cellulase activity"/>
    <property type="evidence" value="ECO:0007669"/>
    <property type="project" value="UniProtKB-EC"/>
</dbReference>
<sequence length="248" mass="27292">MASTKPLHAIYTAVLLLINLLALTQLVGANPGTSTHYWDCCMPSCAWPNIAPVTSPVRVCGVNDQWLNALDPQNSCVYAPNQPVNMPAEQAAWGDAFTCRNTAPWAVSDQLAYGFAAVKIGWKNQWDTCCSCYHLTFTSTAIAGKTMIVQATNTGTDLIENQFDIMIPGGGVGIFGNHACERQWGEIDMGDQYGGFKGREMCEQLPAQWRDGCRFRFDWYENVGNPTVEWYEVACPAELTALTGCKRT</sequence>
<keyword evidence="8" id="KW-0624">Polysaccharide degradation</keyword>
<evidence type="ECO:0000259" key="10">
    <source>
        <dbReference type="Pfam" id="PF02015"/>
    </source>
</evidence>
<evidence type="ECO:0000313" key="11">
    <source>
        <dbReference type="EMBL" id="QDS75814.1"/>
    </source>
</evidence>
<organism evidence="11 12">
    <name type="scientific">Venturia effusa</name>
    <dbReference type="NCBI Taxonomy" id="50376"/>
    <lineage>
        <taxon>Eukaryota</taxon>
        <taxon>Fungi</taxon>
        <taxon>Dikarya</taxon>
        <taxon>Ascomycota</taxon>
        <taxon>Pezizomycotina</taxon>
        <taxon>Dothideomycetes</taxon>
        <taxon>Pleosporomycetidae</taxon>
        <taxon>Venturiales</taxon>
        <taxon>Venturiaceae</taxon>
        <taxon>Venturia</taxon>
    </lineage>
</organism>
<protein>
    <recommendedName>
        <fullName evidence="3">cellulase</fullName>
        <ecNumber evidence="3">3.2.1.4</ecNumber>
    </recommendedName>
</protein>
<keyword evidence="7" id="KW-0326">Glycosidase</keyword>